<dbReference type="AlphaFoldDB" id="D9SRN7"/>
<dbReference type="Pfam" id="PF13786">
    <property type="entry name" value="DUF4179"/>
    <property type="match status" value="1"/>
</dbReference>
<evidence type="ECO:0000313" key="4">
    <source>
        <dbReference type="EMBL" id="ADL50404.1"/>
    </source>
</evidence>
<feature type="domain" description="DUF5643" evidence="3">
    <location>
        <begin position="239"/>
        <end position="334"/>
    </location>
</feature>
<proteinExistence type="predicted"/>
<keyword evidence="5" id="KW-1185">Reference proteome</keyword>
<keyword evidence="1" id="KW-0472">Membrane</keyword>
<evidence type="ECO:0000259" key="2">
    <source>
        <dbReference type="Pfam" id="PF13786"/>
    </source>
</evidence>
<feature type="domain" description="DUF4179" evidence="2">
    <location>
        <begin position="44"/>
        <end position="132"/>
    </location>
</feature>
<dbReference type="Pfam" id="PF18705">
    <property type="entry name" value="DUF5643"/>
    <property type="match status" value="1"/>
</dbReference>
<dbReference type="InterPro" id="IPR025436">
    <property type="entry name" value="DUF4179"/>
</dbReference>
<protein>
    <recommendedName>
        <fullName evidence="6">DUF4179 domain-containing protein</fullName>
    </recommendedName>
</protein>
<organism evidence="4 5">
    <name type="scientific">Clostridium cellulovorans (strain ATCC 35296 / DSM 3052 / OCM 3 / 743B)</name>
    <dbReference type="NCBI Taxonomy" id="573061"/>
    <lineage>
        <taxon>Bacteria</taxon>
        <taxon>Bacillati</taxon>
        <taxon>Bacillota</taxon>
        <taxon>Clostridia</taxon>
        <taxon>Eubacteriales</taxon>
        <taxon>Clostridiaceae</taxon>
        <taxon>Clostridium</taxon>
    </lineage>
</organism>
<evidence type="ECO:0008006" key="6">
    <source>
        <dbReference type="Google" id="ProtNLM"/>
    </source>
</evidence>
<dbReference type="Gene3D" id="2.60.40.1640">
    <property type="entry name" value="Conserved domain protein"/>
    <property type="match status" value="1"/>
</dbReference>
<reference evidence="4 5" key="1">
    <citation type="submission" date="2010-08" db="EMBL/GenBank/DDBJ databases">
        <title>Complete sequence of Clostridium cellulovorans 743B.</title>
        <authorList>
            <consortium name="US DOE Joint Genome Institute"/>
            <person name="Lucas S."/>
            <person name="Copeland A."/>
            <person name="Lapidus A."/>
            <person name="Cheng J.-F."/>
            <person name="Bruce D."/>
            <person name="Goodwin L."/>
            <person name="Pitluck S."/>
            <person name="Chertkov O."/>
            <person name="Detter J.C."/>
            <person name="Han C."/>
            <person name="Tapia R."/>
            <person name="Land M."/>
            <person name="Hauser L."/>
            <person name="Chang Y.-J."/>
            <person name="Jeffries C."/>
            <person name="Kyrpides N."/>
            <person name="Ivanova N."/>
            <person name="Mikhailova N."/>
            <person name="Hemme C.L."/>
            <person name="Woyke T."/>
        </authorList>
    </citation>
    <scope>NUCLEOTIDE SEQUENCE [LARGE SCALE GENOMIC DNA]</scope>
    <source>
        <strain evidence="5">ATCC 35296 / DSM 3052 / OCM 3 / 743B</strain>
    </source>
</reference>
<keyword evidence="1" id="KW-1133">Transmembrane helix</keyword>
<keyword evidence="1" id="KW-0812">Transmembrane</keyword>
<dbReference type="STRING" id="573061.Clocel_0633"/>
<feature type="transmembrane region" description="Helical" evidence="1">
    <location>
        <begin position="50"/>
        <end position="72"/>
    </location>
</feature>
<accession>D9SRN7</accession>
<dbReference type="OrthoDB" id="1938054at2"/>
<name>D9SRN7_CLOC7</name>
<dbReference type="Gene3D" id="2.60.40.1630">
    <property type="entry name" value="bacillus anthracis domain"/>
    <property type="match status" value="1"/>
</dbReference>
<evidence type="ECO:0000256" key="1">
    <source>
        <dbReference type="SAM" id="Phobius"/>
    </source>
</evidence>
<evidence type="ECO:0000313" key="5">
    <source>
        <dbReference type="Proteomes" id="UP000002730"/>
    </source>
</evidence>
<evidence type="ECO:0000259" key="3">
    <source>
        <dbReference type="Pfam" id="PF18705"/>
    </source>
</evidence>
<dbReference type="HOGENOM" id="CLU_625147_0_0_9"/>
<dbReference type="eggNOG" id="ENOG5032K2M">
    <property type="taxonomic scope" value="Bacteria"/>
</dbReference>
<sequence>MSDKLYEEFNNISFDEAEFDLIEDALTDVEMKTLKNNLKKRIYKKKRRHIKTAASIVITAIVGVTLITPTFAEAVGQYIPAMEAVYEKLGYYQEYKEFSQYIGESKEDEGYTFTIDRLVADSDTVLIGVKVSKPGLNAVKKDIRKKSDFMMTADLIGGKEGTIMSGGIFEEVLDENTSIVMVECDTAPGKELPKRFAMMVNIHNMFESSLNVNFDLPVSREKIQKETIIKKNLGESNIGDGFKINLKELKVSPINTSIKYSYEGESTQEKWINFYAYDDKGRIYDYSSGRADDSGYRINVLEKINKEAKKLYIIPYMQIINEGEFDNEKYEDLDFNNTFFKIDTIREFDFKDEGIVNLYKIEKNSKSIKFYYNIIKGEGELDKGYRIWLFENNGDRIEDKKVVAMKNAKIYKLFTSEDNSYCLE</sequence>
<dbReference type="KEGG" id="ccb:Clocel_0633"/>
<dbReference type="Proteomes" id="UP000002730">
    <property type="component" value="Chromosome"/>
</dbReference>
<gene>
    <name evidence="4" type="ordered locus">Clocel_0633</name>
</gene>
<dbReference type="InterPro" id="IPR040680">
    <property type="entry name" value="DUF5643"/>
</dbReference>
<dbReference type="RefSeq" id="WP_010074816.1">
    <property type="nucleotide sequence ID" value="NC_014393.1"/>
</dbReference>
<dbReference type="EMBL" id="CP002160">
    <property type="protein sequence ID" value="ADL50404.1"/>
    <property type="molecule type" value="Genomic_DNA"/>
</dbReference>